<accession>A0AAW9KNZ4</accession>
<evidence type="ECO:0000256" key="4">
    <source>
        <dbReference type="ARBA" id="ARBA00022729"/>
    </source>
</evidence>
<name>A0AAW9KNZ4_CLOPF</name>
<protein>
    <submittedName>
        <fullName evidence="7">Substrate-binding domain-containing protein</fullName>
    </submittedName>
</protein>
<gene>
    <name evidence="7" type="ORF">GNF83_17275</name>
</gene>
<feature type="non-terminal residue" evidence="7">
    <location>
        <position position="132"/>
    </location>
</feature>
<dbReference type="Gene3D" id="3.40.50.2300">
    <property type="match status" value="1"/>
</dbReference>
<comment type="caution">
    <text evidence="7">The sequence shown here is derived from an EMBL/GenBank/DDBJ whole genome shotgun (WGS) entry which is preliminary data.</text>
</comment>
<feature type="domain" description="Periplasmic binding protein" evidence="6">
    <location>
        <begin position="44"/>
        <end position="132"/>
    </location>
</feature>
<dbReference type="AlphaFoldDB" id="A0AAW9KNZ4"/>
<dbReference type="Proteomes" id="UP001288944">
    <property type="component" value="Unassembled WGS sequence"/>
</dbReference>
<dbReference type="GO" id="GO:0030246">
    <property type="term" value="F:carbohydrate binding"/>
    <property type="evidence" value="ECO:0007669"/>
    <property type="project" value="TreeGrafter"/>
</dbReference>
<reference evidence="7" key="1">
    <citation type="submission" date="2019-11" db="EMBL/GenBank/DDBJ databases">
        <title>Characterization of Clostridium perfringens isolates from swine manure treated agricultural soils.</title>
        <authorList>
            <person name="Wushke S.T."/>
        </authorList>
    </citation>
    <scope>NUCLEOTIDE SEQUENCE</scope>
    <source>
        <strain evidence="7">X62</strain>
    </source>
</reference>
<keyword evidence="2" id="KW-0813">Transport</keyword>
<dbReference type="GO" id="GO:0030288">
    <property type="term" value="C:outer membrane-bounded periplasmic space"/>
    <property type="evidence" value="ECO:0007669"/>
    <property type="project" value="TreeGrafter"/>
</dbReference>
<dbReference type="SUPFAM" id="SSF53822">
    <property type="entry name" value="Periplasmic binding protein-like I"/>
    <property type="match status" value="1"/>
</dbReference>
<evidence type="ECO:0000256" key="5">
    <source>
        <dbReference type="SAM" id="SignalP"/>
    </source>
</evidence>
<evidence type="ECO:0000256" key="2">
    <source>
        <dbReference type="ARBA" id="ARBA00022448"/>
    </source>
</evidence>
<evidence type="ECO:0000313" key="8">
    <source>
        <dbReference type="Proteomes" id="UP001288944"/>
    </source>
</evidence>
<sequence length="132" mass="14423">MKKVKKLLTMVMATVMVTASLVRCGGNKATTEGGGTSKGDKVKVGVCLYKFDDTYISTVRQNLEKIQKENSDKVEFTFYDGKGDQATQNDSIDTLLQKDVDLLLVNLVDTGAAPTVIDKIKTAKKAVVLFNR</sequence>
<dbReference type="InterPro" id="IPR050555">
    <property type="entry name" value="Bact_Solute-Bind_Prot2"/>
</dbReference>
<keyword evidence="3" id="KW-0762">Sugar transport</keyword>
<evidence type="ECO:0000256" key="3">
    <source>
        <dbReference type="ARBA" id="ARBA00022597"/>
    </source>
</evidence>
<evidence type="ECO:0000259" key="6">
    <source>
        <dbReference type="Pfam" id="PF13407"/>
    </source>
</evidence>
<dbReference type="InterPro" id="IPR025997">
    <property type="entry name" value="SBP_2_dom"/>
</dbReference>
<dbReference type="PANTHER" id="PTHR30036:SF2">
    <property type="entry name" value="D-GALACTOSE_METHYL-GALACTOSIDE BINDING PERIPLASMIC PROTEIN MGLB"/>
    <property type="match status" value="1"/>
</dbReference>
<dbReference type="Pfam" id="PF13407">
    <property type="entry name" value="Peripla_BP_4"/>
    <property type="match status" value="1"/>
</dbReference>
<proteinExistence type="predicted"/>
<dbReference type="PANTHER" id="PTHR30036">
    <property type="entry name" value="D-XYLOSE-BINDING PERIPLASMIC PROTEIN"/>
    <property type="match status" value="1"/>
</dbReference>
<keyword evidence="4 5" id="KW-0732">Signal</keyword>
<evidence type="ECO:0000256" key="1">
    <source>
        <dbReference type="ARBA" id="ARBA00004196"/>
    </source>
</evidence>
<dbReference type="EMBL" id="WNUR01000598">
    <property type="protein sequence ID" value="MDZ7542900.1"/>
    <property type="molecule type" value="Genomic_DNA"/>
</dbReference>
<dbReference type="InterPro" id="IPR028082">
    <property type="entry name" value="Peripla_BP_I"/>
</dbReference>
<organism evidence="7 8">
    <name type="scientific">Clostridium perfringens</name>
    <dbReference type="NCBI Taxonomy" id="1502"/>
    <lineage>
        <taxon>Bacteria</taxon>
        <taxon>Bacillati</taxon>
        <taxon>Bacillota</taxon>
        <taxon>Clostridia</taxon>
        <taxon>Eubacteriales</taxon>
        <taxon>Clostridiaceae</taxon>
        <taxon>Clostridium</taxon>
    </lineage>
</organism>
<feature type="chain" id="PRO_5043645430" evidence="5">
    <location>
        <begin position="25"/>
        <end position="132"/>
    </location>
</feature>
<comment type="subcellular location">
    <subcellularLocation>
        <location evidence="1">Cell envelope</location>
    </subcellularLocation>
</comment>
<evidence type="ECO:0000313" key="7">
    <source>
        <dbReference type="EMBL" id="MDZ7542900.1"/>
    </source>
</evidence>
<feature type="signal peptide" evidence="5">
    <location>
        <begin position="1"/>
        <end position="24"/>
    </location>
</feature>